<dbReference type="InterPro" id="IPR046023">
    <property type="entry name" value="DUF5980"/>
</dbReference>
<gene>
    <name evidence="2" type="ORF">TL08_18725</name>
</gene>
<feature type="chain" id="PRO_5041963481" evidence="1">
    <location>
        <begin position="28"/>
        <end position="142"/>
    </location>
</feature>
<dbReference type="KEGG" id="ahm:TL08_18725"/>
<organism evidence="2 3">
    <name type="scientific">Actinoalloteichus hymeniacidonis</name>
    <dbReference type="NCBI Taxonomy" id="340345"/>
    <lineage>
        <taxon>Bacteria</taxon>
        <taxon>Bacillati</taxon>
        <taxon>Actinomycetota</taxon>
        <taxon>Actinomycetes</taxon>
        <taxon>Pseudonocardiales</taxon>
        <taxon>Pseudonocardiaceae</taxon>
        <taxon>Actinoalloteichus</taxon>
    </lineage>
</organism>
<proteinExistence type="predicted"/>
<dbReference type="Proteomes" id="UP000095210">
    <property type="component" value="Chromosome"/>
</dbReference>
<dbReference type="RefSeq" id="WP_157421169.1">
    <property type="nucleotide sequence ID" value="NZ_CP014859.1"/>
</dbReference>
<feature type="signal peptide" evidence="1">
    <location>
        <begin position="1"/>
        <end position="27"/>
    </location>
</feature>
<evidence type="ECO:0000313" key="2">
    <source>
        <dbReference type="EMBL" id="AOS64536.1"/>
    </source>
</evidence>
<evidence type="ECO:0000256" key="1">
    <source>
        <dbReference type="SAM" id="SignalP"/>
    </source>
</evidence>
<dbReference type="Pfam" id="PF19410">
    <property type="entry name" value="DUF5980"/>
    <property type="match status" value="1"/>
</dbReference>
<sequence length="142" mass="14561">MRAIFNVASAAVLLAAGMLVSTTPAAASTPHSTESATWTMVDADQHVCGRPSYGKPNTYVLAGVYGEWPRLNTGVRNLPAGSSSSGGIIEAGSTEGSDTTLGMVQLSLGPAPAGVYIAEVWASDGTVTQAVPLTITYREDCN</sequence>
<evidence type="ECO:0000313" key="3">
    <source>
        <dbReference type="Proteomes" id="UP000095210"/>
    </source>
</evidence>
<dbReference type="EMBL" id="CP014859">
    <property type="protein sequence ID" value="AOS64536.1"/>
    <property type="molecule type" value="Genomic_DNA"/>
</dbReference>
<dbReference type="AlphaFoldDB" id="A0AAC9HT97"/>
<accession>A0AAC9HT97</accession>
<name>A0AAC9HT97_9PSEU</name>
<reference evidence="3" key="1">
    <citation type="submission" date="2016-03" db="EMBL/GenBank/DDBJ databases">
        <title>Complete genome sequence of the type strain Actinoalloteichus hymeniacidonis DSM 45092.</title>
        <authorList>
            <person name="Schaffert L."/>
            <person name="Albersmeier A."/>
            <person name="Winkler A."/>
            <person name="Kalinowski J."/>
            <person name="Zotchev S."/>
            <person name="Ruckert C."/>
        </authorList>
    </citation>
    <scope>NUCLEOTIDE SEQUENCE [LARGE SCALE GENOMIC DNA]</scope>
    <source>
        <strain evidence="3">HPA177(T) (DSM 45092(T))</strain>
    </source>
</reference>
<keyword evidence="1" id="KW-0732">Signal</keyword>
<protein>
    <submittedName>
        <fullName evidence="2">Uncharacterized protein</fullName>
    </submittedName>
</protein>
<keyword evidence="3" id="KW-1185">Reference proteome</keyword>